<organism evidence="2 3">
    <name type="scientific">Plectus sambesii</name>
    <dbReference type="NCBI Taxonomy" id="2011161"/>
    <lineage>
        <taxon>Eukaryota</taxon>
        <taxon>Metazoa</taxon>
        <taxon>Ecdysozoa</taxon>
        <taxon>Nematoda</taxon>
        <taxon>Chromadorea</taxon>
        <taxon>Plectida</taxon>
        <taxon>Plectina</taxon>
        <taxon>Plectoidea</taxon>
        <taxon>Plectidae</taxon>
        <taxon>Plectus</taxon>
    </lineage>
</organism>
<name>A0A914XRU1_9BILA</name>
<sequence>MSGDDGRDSSARFASIPVEGPLGDSFAPISRFQPLPPTTHPSPLTPDAVRQLAPLLSSAPVSRDLSLSLSLSLSLARPPVPTVHLVGRLLERKMERAIRYEK</sequence>
<dbReference type="WBParaSite" id="PSAMB.scaffold982size37682.g10274.t1">
    <property type="protein sequence ID" value="PSAMB.scaffold982size37682.g10274.t1"/>
    <property type="gene ID" value="PSAMB.scaffold982size37682.g10274"/>
</dbReference>
<keyword evidence="2" id="KW-1185">Reference proteome</keyword>
<reference evidence="3" key="1">
    <citation type="submission" date="2022-11" db="UniProtKB">
        <authorList>
            <consortium name="WormBaseParasite"/>
        </authorList>
    </citation>
    <scope>IDENTIFICATION</scope>
</reference>
<feature type="region of interest" description="Disordered" evidence="1">
    <location>
        <begin position="1"/>
        <end position="45"/>
    </location>
</feature>
<accession>A0A914XRU1</accession>
<proteinExistence type="predicted"/>
<protein>
    <submittedName>
        <fullName evidence="3">Uncharacterized protein</fullName>
    </submittedName>
</protein>
<evidence type="ECO:0000313" key="3">
    <source>
        <dbReference type="WBParaSite" id="PSAMB.scaffold982size37682.g10274.t1"/>
    </source>
</evidence>
<feature type="compositionally biased region" description="Basic and acidic residues" evidence="1">
    <location>
        <begin position="1"/>
        <end position="10"/>
    </location>
</feature>
<feature type="compositionally biased region" description="Pro residues" evidence="1">
    <location>
        <begin position="34"/>
        <end position="44"/>
    </location>
</feature>
<dbReference type="Proteomes" id="UP000887566">
    <property type="component" value="Unplaced"/>
</dbReference>
<dbReference type="AlphaFoldDB" id="A0A914XRU1"/>
<evidence type="ECO:0000313" key="2">
    <source>
        <dbReference type="Proteomes" id="UP000887566"/>
    </source>
</evidence>
<evidence type="ECO:0000256" key="1">
    <source>
        <dbReference type="SAM" id="MobiDB-lite"/>
    </source>
</evidence>